<evidence type="ECO:0000313" key="2">
    <source>
        <dbReference type="Proteomes" id="UP000268469"/>
    </source>
</evidence>
<protein>
    <recommendedName>
        <fullName evidence="3">Winged helix DNA-binding domain-containing protein</fullName>
    </recommendedName>
</protein>
<comment type="caution">
    <text evidence="1">The sequence shown here is derived from an EMBL/GenBank/DDBJ whole genome shotgun (WGS) entry which is preliminary data.</text>
</comment>
<evidence type="ECO:0008006" key="3">
    <source>
        <dbReference type="Google" id="ProtNLM"/>
    </source>
</evidence>
<dbReference type="AlphaFoldDB" id="A0A660SKZ0"/>
<organism evidence="1 2">
    <name type="scientific">candidate division WOR-3 bacterium</name>
    <dbReference type="NCBI Taxonomy" id="2052148"/>
    <lineage>
        <taxon>Bacteria</taxon>
        <taxon>Bacteria division WOR-3</taxon>
    </lineage>
</organism>
<reference evidence="1 2" key="1">
    <citation type="submission" date="2018-06" db="EMBL/GenBank/DDBJ databases">
        <title>Extensive metabolic versatility and redundancy in microbially diverse, dynamic hydrothermal sediments.</title>
        <authorList>
            <person name="Dombrowski N."/>
            <person name="Teske A."/>
            <person name="Baker B.J."/>
        </authorList>
    </citation>
    <scope>NUCLEOTIDE SEQUENCE [LARGE SCALE GENOMIC DNA]</scope>
    <source>
        <strain evidence="1">B36_G15</strain>
    </source>
</reference>
<proteinExistence type="predicted"/>
<gene>
    <name evidence="1" type="ORF">DRP53_01285</name>
</gene>
<sequence>MFRLYLSLWALPEFDHSIMGDKDKSRFLAERYRKLSRVAPVILVRGEVKGVWGYKRSDHSFRIDLFSRVEEDVKKKAEPLRRFLEN</sequence>
<dbReference type="Proteomes" id="UP000268469">
    <property type="component" value="Unassembled WGS sequence"/>
</dbReference>
<name>A0A660SKZ0_UNCW3</name>
<dbReference type="EMBL" id="QNBE01000007">
    <property type="protein sequence ID" value="RKX71515.1"/>
    <property type="molecule type" value="Genomic_DNA"/>
</dbReference>
<evidence type="ECO:0000313" key="1">
    <source>
        <dbReference type="EMBL" id="RKX71515.1"/>
    </source>
</evidence>
<accession>A0A660SKZ0</accession>